<dbReference type="CDD" id="cd13733">
    <property type="entry name" value="SPRY_PRY_C-I_1"/>
    <property type="match status" value="1"/>
</dbReference>
<accession>A0AAW0PFV6</accession>
<dbReference type="SMART" id="SM00589">
    <property type="entry name" value="PRY"/>
    <property type="match status" value="1"/>
</dbReference>
<protein>
    <recommendedName>
        <fullName evidence="1">B30.2/SPRY domain-containing protein</fullName>
    </recommendedName>
</protein>
<dbReference type="InterPro" id="IPR043136">
    <property type="entry name" value="B30.2/SPRY_sf"/>
</dbReference>
<dbReference type="Gene3D" id="2.60.120.920">
    <property type="match status" value="1"/>
</dbReference>
<dbReference type="FunFam" id="2.60.120.920:FF:000004">
    <property type="entry name" value="Butyrophilin subfamily 1 member A1"/>
    <property type="match status" value="1"/>
</dbReference>
<proteinExistence type="predicted"/>
<dbReference type="EMBL" id="JBBPFD010000007">
    <property type="protein sequence ID" value="KAK7918949.1"/>
    <property type="molecule type" value="Genomic_DNA"/>
</dbReference>
<dbReference type="AlphaFoldDB" id="A0AAW0PFV6"/>
<keyword evidence="3" id="KW-1185">Reference proteome</keyword>
<evidence type="ECO:0000313" key="2">
    <source>
        <dbReference type="EMBL" id="KAK7918949.1"/>
    </source>
</evidence>
<dbReference type="Pfam" id="PF00622">
    <property type="entry name" value="SPRY"/>
    <property type="match status" value="1"/>
</dbReference>
<reference evidence="3" key="1">
    <citation type="submission" date="2024-04" db="EMBL/GenBank/DDBJ databases">
        <title>Salinicola lusitanus LLJ914,a marine bacterium isolated from the Okinawa Trough.</title>
        <authorList>
            <person name="Li J."/>
        </authorList>
    </citation>
    <scope>NUCLEOTIDE SEQUENCE [LARGE SCALE GENOMIC DNA]</scope>
</reference>
<organism evidence="2 3">
    <name type="scientific">Mugilogobius chulae</name>
    <name type="common">yellowstripe goby</name>
    <dbReference type="NCBI Taxonomy" id="88201"/>
    <lineage>
        <taxon>Eukaryota</taxon>
        <taxon>Metazoa</taxon>
        <taxon>Chordata</taxon>
        <taxon>Craniata</taxon>
        <taxon>Vertebrata</taxon>
        <taxon>Euteleostomi</taxon>
        <taxon>Actinopterygii</taxon>
        <taxon>Neopterygii</taxon>
        <taxon>Teleostei</taxon>
        <taxon>Neoteleostei</taxon>
        <taxon>Acanthomorphata</taxon>
        <taxon>Gobiaria</taxon>
        <taxon>Gobiiformes</taxon>
        <taxon>Gobioidei</taxon>
        <taxon>Gobiidae</taxon>
        <taxon>Gobionellinae</taxon>
        <taxon>Mugilogobius</taxon>
    </lineage>
</organism>
<dbReference type="InterPro" id="IPR001870">
    <property type="entry name" value="B30.2/SPRY"/>
</dbReference>
<dbReference type="SUPFAM" id="SSF49899">
    <property type="entry name" value="Concanavalin A-like lectins/glucanases"/>
    <property type="match status" value="1"/>
</dbReference>
<gene>
    <name evidence="2" type="ORF">WMY93_010233</name>
</gene>
<dbReference type="Proteomes" id="UP001460270">
    <property type="component" value="Unassembled WGS sequence"/>
</dbReference>
<evidence type="ECO:0000259" key="1">
    <source>
        <dbReference type="PROSITE" id="PS50188"/>
    </source>
</evidence>
<dbReference type="PROSITE" id="PS50188">
    <property type="entry name" value="B302_SPRY"/>
    <property type="match status" value="1"/>
</dbReference>
<dbReference type="Pfam" id="PF13765">
    <property type="entry name" value="PRY"/>
    <property type="match status" value="1"/>
</dbReference>
<sequence length="422" mass="48574">MLCTITPNWSYSCTCNKVFKGFATTSSNMIRECLHFLIEPAKKLKIRLKESRKKVKLENKEPLLESQLFVMEFARELNKICQRSNVLSHVWTGGDVWPPSVCRDFIVETASELEKHIHPRSRAEYERPEKRDWREQLLCMLESGGEADMGAHRRLILDWCRQIRSSPEASVWPERTTAHLLPAMELVLQAVINEQSAIKGDVPKQWLLRTQSRRPVDALRYIPHGVWNWMCETAEELVLDPDSAHPDLLLSEGNTRMRCVPERGQRDVPCCPQRFTGWWCAVAQQGFISGTHYWEVEVGDRDWRVGVACESAVRRGYRALNTHTGFFTLRLERGSELKALTVPPTALPRSLAPRVVGLFLDFNQGQLSFYDVEKRSHLYTFSHSFTERVFPVFGTVEVLKDLVIRPAHVRQPCLCPGACLWT</sequence>
<feature type="domain" description="B30.2/SPRY" evidence="1">
    <location>
        <begin position="217"/>
        <end position="411"/>
    </location>
</feature>
<dbReference type="InterPro" id="IPR003877">
    <property type="entry name" value="SPRY_dom"/>
</dbReference>
<dbReference type="InterPro" id="IPR006574">
    <property type="entry name" value="PRY"/>
</dbReference>
<dbReference type="InterPro" id="IPR003879">
    <property type="entry name" value="Butyrophylin_SPRY"/>
</dbReference>
<evidence type="ECO:0000313" key="3">
    <source>
        <dbReference type="Proteomes" id="UP001460270"/>
    </source>
</evidence>
<dbReference type="SMART" id="SM00449">
    <property type="entry name" value="SPRY"/>
    <property type="match status" value="1"/>
</dbReference>
<dbReference type="PRINTS" id="PR01407">
    <property type="entry name" value="BUTYPHLNCDUF"/>
</dbReference>
<dbReference type="InterPro" id="IPR050143">
    <property type="entry name" value="TRIM/RBCC"/>
</dbReference>
<name>A0AAW0PFV6_9GOBI</name>
<dbReference type="PANTHER" id="PTHR24103">
    <property type="entry name" value="E3 UBIQUITIN-PROTEIN LIGASE TRIM"/>
    <property type="match status" value="1"/>
</dbReference>
<comment type="caution">
    <text evidence="2">The sequence shown here is derived from an EMBL/GenBank/DDBJ whole genome shotgun (WGS) entry which is preliminary data.</text>
</comment>
<dbReference type="InterPro" id="IPR013320">
    <property type="entry name" value="ConA-like_dom_sf"/>
</dbReference>